<dbReference type="NCBIfam" id="NF000586">
    <property type="entry name" value="PRK00011.1"/>
    <property type="match status" value="1"/>
</dbReference>
<protein>
    <recommendedName>
        <fullName evidence="11">Serine hydroxymethyltransferase</fullName>
        <shortName evidence="11">SHMT</shortName>
        <shortName evidence="11">Serine methylase</shortName>
        <ecNumber evidence="11">2.1.2.1</ecNumber>
    </recommendedName>
</protein>
<dbReference type="AlphaFoldDB" id="A0A285S445"/>
<dbReference type="GO" id="GO:0019264">
    <property type="term" value="P:glycine biosynthetic process from serine"/>
    <property type="evidence" value="ECO:0007669"/>
    <property type="project" value="UniProtKB-UniRule"/>
</dbReference>
<dbReference type="EC" id="2.1.2.1" evidence="11"/>
<evidence type="ECO:0000313" key="15">
    <source>
        <dbReference type="Proteomes" id="UP000219111"/>
    </source>
</evidence>
<dbReference type="Gene3D" id="3.90.1150.10">
    <property type="entry name" value="Aspartate Aminotransferase, domain 1"/>
    <property type="match status" value="1"/>
</dbReference>
<dbReference type="OrthoDB" id="9803846at2"/>
<dbReference type="PANTHER" id="PTHR11680:SF35">
    <property type="entry name" value="SERINE HYDROXYMETHYLTRANSFERASE 1"/>
    <property type="match status" value="1"/>
</dbReference>
<dbReference type="GO" id="GO:0005829">
    <property type="term" value="C:cytosol"/>
    <property type="evidence" value="ECO:0007669"/>
    <property type="project" value="TreeGrafter"/>
</dbReference>
<feature type="modified residue" description="N6-(pyridoxal phosphate)lysine" evidence="11 12">
    <location>
        <position position="236"/>
    </location>
</feature>
<keyword evidence="15" id="KW-1185">Reference proteome</keyword>
<feature type="binding site" evidence="11">
    <location>
        <position position="127"/>
    </location>
    <ligand>
        <name>(6S)-5,6,7,8-tetrahydrofolate</name>
        <dbReference type="ChEBI" id="CHEBI:57453"/>
    </ligand>
</feature>
<dbReference type="GO" id="GO:0035999">
    <property type="term" value="P:tetrahydrofolate interconversion"/>
    <property type="evidence" value="ECO:0007669"/>
    <property type="project" value="UniProtKB-UniRule"/>
</dbReference>
<comment type="catalytic activity">
    <reaction evidence="11">
        <text>(6R)-5,10-methylene-5,6,7,8-tetrahydrofolate + glycine + H2O = (6S)-5,6,7,8-tetrahydrofolate + L-serine</text>
        <dbReference type="Rhea" id="RHEA:15481"/>
        <dbReference type="ChEBI" id="CHEBI:15377"/>
        <dbReference type="ChEBI" id="CHEBI:15636"/>
        <dbReference type="ChEBI" id="CHEBI:33384"/>
        <dbReference type="ChEBI" id="CHEBI:57305"/>
        <dbReference type="ChEBI" id="CHEBI:57453"/>
        <dbReference type="EC" id="2.1.2.1"/>
    </reaction>
</comment>
<evidence type="ECO:0000256" key="12">
    <source>
        <dbReference type="PIRSR" id="PIRSR000412-50"/>
    </source>
</evidence>
<feature type="binding site" evidence="11">
    <location>
        <begin position="131"/>
        <end position="133"/>
    </location>
    <ligand>
        <name>(6S)-5,6,7,8-tetrahydrofolate</name>
        <dbReference type="ChEBI" id="CHEBI:57453"/>
    </ligand>
</feature>
<dbReference type="UniPathway" id="UPA00193"/>
<dbReference type="CDD" id="cd00378">
    <property type="entry name" value="SHMT"/>
    <property type="match status" value="1"/>
</dbReference>
<dbReference type="SUPFAM" id="SSF53383">
    <property type="entry name" value="PLP-dependent transferases"/>
    <property type="match status" value="1"/>
</dbReference>
<keyword evidence="8 11" id="KW-0663">Pyridoxal phosphate</keyword>
<organism evidence="14 15">
    <name type="scientific">Rhodobacter maris</name>
    <dbReference type="NCBI Taxonomy" id="446682"/>
    <lineage>
        <taxon>Bacteria</taxon>
        <taxon>Pseudomonadati</taxon>
        <taxon>Pseudomonadota</taxon>
        <taxon>Alphaproteobacteria</taxon>
        <taxon>Rhodobacterales</taxon>
        <taxon>Rhodobacter group</taxon>
        <taxon>Rhodobacter</taxon>
    </lineage>
</organism>
<evidence type="ECO:0000256" key="11">
    <source>
        <dbReference type="HAMAP-Rule" id="MF_00051"/>
    </source>
</evidence>
<dbReference type="InterPro" id="IPR015422">
    <property type="entry name" value="PyrdxlP-dep_Trfase_small"/>
</dbReference>
<dbReference type="GO" id="GO:0004372">
    <property type="term" value="F:glycine hydroxymethyltransferase activity"/>
    <property type="evidence" value="ECO:0007669"/>
    <property type="project" value="UniProtKB-UniRule"/>
</dbReference>
<dbReference type="PANTHER" id="PTHR11680">
    <property type="entry name" value="SERINE HYDROXYMETHYLTRANSFERASE"/>
    <property type="match status" value="1"/>
</dbReference>
<evidence type="ECO:0000256" key="4">
    <source>
        <dbReference type="ARBA" id="ARBA00011738"/>
    </source>
</evidence>
<dbReference type="InterPro" id="IPR049943">
    <property type="entry name" value="Ser_HO-MeTrfase-like"/>
</dbReference>
<evidence type="ECO:0000256" key="9">
    <source>
        <dbReference type="ARBA" id="ARBA00051216"/>
    </source>
</evidence>
<evidence type="ECO:0000256" key="10">
    <source>
        <dbReference type="ARBA" id="ARBA00057572"/>
    </source>
</evidence>
<keyword evidence="11" id="KW-0028">Amino-acid biosynthesis</keyword>
<dbReference type="GO" id="GO:0032259">
    <property type="term" value="P:methylation"/>
    <property type="evidence" value="ECO:0007669"/>
    <property type="project" value="UniProtKB-KW"/>
</dbReference>
<evidence type="ECO:0000259" key="13">
    <source>
        <dbReference type="Pfam" id="PF00464"/>
    </source>
</evidence>
<dbReference type="InterPro" id="IPR019798">
    <property type="entry name" value="Ser_HO-MeTrfase_PLP_BS"/>
</dbReference>
<comment type="function">
    <text evidence="10">Catalyzes the reversible interconversion of alpha-methyl-L-serine to D-alanine with tetrahydrofolate (THF) serving as the one-carbon carrier. Cannot use alpha-methyl-D-serine, L-serine, D-serine or L-alanine.</text>
</comment>
<comment type="subcellular location">
    <subcellularLocation>
        <location evidence="2 11">Cytoplasm</location>
    </subcellularLocation>
</comment>
<keyword evidence="14" id="KW-0489">Methyltransferase</keyword>
<dbReference type="UniPathway" id="UPA00288">
    <property type="reaction ID" value="UER01023"/>
</dbReference>
<evidence type="ECO:0000256" key="7">
    <source>
        <dbReference type="ARBA" id="ARBA00022679"/>
    </source>
</evidence>
<dbReference type="HAMAP" id="MF_00051">
    <property type="entry name" value="SHMT"/>
    <property type="match status" value="1"/>
</dbReference>
<dbReference type="InterPro" id="IPR015421">
    <property type="entry name" value="PyrdxlP-dep_Trfase_major"/>
</dbReference>
<dbReference type="PIRSF" id="PIRSF000412">
    <property type="entry name" value="SHMT"/>
    <property type="match status" value="1"/>
</dbReference>
<comment type="function">
    <text evidence="11">Catalyzes the reversible interconversion of serine and glycine with tetrahydrofolate (THF) serving as the one-carbon carrier. This reaction serves as the major source of one-carbon groups required for the biosynthesis of purines, thymidylate, methionine, and other important biomolecules. Also exhibits THF-independent aldolase activity toward beta-hydroxyamino acids, producing glycine and aldehydes, via a retro-aldol mechanism.</text>
</comment>
<feature type="domain" description="Serine hydroxymethyltransferase-like" evidence="13">
    <location>
        <begin position="15"/>
        <end position="391"/>
    </location>
</feature>
<evidence type="ECO:0000256" key="2">
    <source>
        <dbReference type="ARBA" id="ARBA00004496"/>
    </source>
</evidence>
<comment type="pathway">
    <text evidence="11">Amino-acid biosynthesis; glycine biosynthesis; glycine from L-serine: step 1/1.</text>
</comment>
<name>A0A285S445_9RHOB</name>
<dbReference type="GO" id="GO:0008168">
    <property type="term" value="F:methyltransferase activity"/>
    <property type="evidence" value="ECO:0007669"/>
    <property type="project" value="UniProtKB-KW"/>
</dbReference>
<keyword evidence="6 11" id="KW-0554">One-carbon metabolism</keyword>
<proteinExistence type="inferred from homology"/>
<evidence type="ECO:0000313" key="14">
    <source>
        <dbReference type="EMBL" id="SOC01793.1"/>
    </source>
</evidence>
<evidence type="ECO:0000256" key="6">
    <source>
        <dbReference type="ARBA" id="ARBA00022563"/>
    </source>
</evidence>
<reference evidence="15" key="1">
    <citation type="submission" date="2017-08" db="EMBL/GenBank/DDBJ databases">
        <authorList>
            <person name="Varghese N."/>
            <person name="Submissions S."/>
        </authorList>
    </citation>
    <scope>NUCLEOTIDE SEQUENCE [LARGE SCALE GENOMIC DNA]</scope>
    <source>
        <strain evidence="15">JA276</strain>
    </source>
</reference>
<comment type="pathway">
    <text evidence="11">One-carbon metabolism; tetrahydrofolate interconversion.</text>
</comment>
<evidence type="ECO:0000256" key="1">
    <source>
        <dbReference type="ARBA" id="ARBA00001933"/>
    </source>
</evidence>
<keyword evidence="7 11" id="KW-0808">Transferase</keyword>
<feature type="site" description="Plays an important role in substrate specificity" evidence="11">
    <location>
        <position position="235"/>
    </location>
</feature>
<sequence>MTAQRDAGFFTESLSTRDPELFGAIRNELGRQRDEIELIASENIVSAAVMEAQGSVMTNKYAEGYPGKRYYGGCQFVDVAEQLAIDRACQLFGCSFANVQPNSGSQANQGVFNALLKPGDTILGMNLASGGHLTHGAAPNQSGKWFNAVQYGVRQQDNLIDYDEVARLAKEHQPKMIIAGGSAIPRQIDFAKFREIADSVGAYLMVDMAHFAGLVAGGAHPSPFPHADVATTTTHKTLRGPRGGMILTNSEEIAKKVNSAIFPGIQGGPLMHVIAAKAVAFGEALRPEFKVYAKQVIANAQALADELMKGGLDIVTGGTDTHVMLVDLRPKGVKGNATDKALGRAHITCNKNGIPFDPEKPTVTSGIRLGTPAGTTRGFQEEEFRQIARMIIKVVDGLAANGEEGNDAVEAEVRAEVAALCAKFPLYPNL</sequence>
<dbReference type="RefSeq" id="WP_097069231.1">
    <property type="nucleotide sequence ID" value="NZ_OBMT01000003.1"/>
</dbReference>
<dbReference type="InterPro" id="IPR015424">
    <property type="entry name" value="PyrdxlP-dep_Trfase"/>
</dbReference>
<evidence type="ECO:0000256" key="8">
    <source>
        <dbReference type="ARBA" id="ARBA00022898"/>
    </source>
</evidence>
<dbReference type="InterPro" id="IPR039429">
    <property type="entry name" value="SHMT-like_dom"/>
</dbReference>
<feature type="binding site" evidence="11">
    <location>
        <position position="251"/>
    </location>
    <ligand>
        <name>(6S)-5,6,7,8-tetrahydrofolate</name>
        <dbReference type="ChEBI" id="CHEBI:57453"/>
    </ligand>
</feature>
<dbReference type="GO" id="GO:0050413">
    <property type="term" value="F:D-alanine 2-hydroxymethyltransferase activity"/>
    <property type="evidence" value="ECO:0007669"/>
    <property type="project" value="UniProtKB-EC"/>
</dbReference>
<evidence type="ECO:0000256" key="3">
    <source>
        <dbReference type="ARBA" id="ARBA00006376"/>
    </source>
</evidence>
<accession>A0A285S445</accession>
<keyword evidence="5 11" id="KW-0963">Cytoplasm</keyword>
<comment type="catalytic activity">
    <reaction evidence="9">
        <text>(6R)-5,10-methylene-5,6,7,8-tetrahydrofolate + D-alanine + H2O = 2-methylserine + (6S)-5,6,7,8-tetrahydrofolate</text>
        <dbReference type="Rhea" id="RHEA:10064"/>
        <dbReference type="ChEBI" id="CHEBI:15377"/>
        <dbReference type="ChEBI" id="CHEBI:15636"/>
        <dbReference type="ChEBI" id="CHEBI:57416"/>
        <dbReference type="ChEBI" id="CHEBI:57453"/>
        <dbReference type="ChEBI" id="CHEBI:58275"/>
        <dbReference type="EC" id="2.1.2.7"/>
    </reaction>
</comment>
<dbReference type="FunFam" id="3.40.640.10:FF:000001">
    <property type="entry name" value="Serine hydroxymethyltransferase"/>
    <property type="match status" value="1"/>
</dbReference>
<comment type="cofactor">
    <cofactor evidence="1 11 12">
        <name>pyridoxal 5'-phosphate</name>
        <dbReference type="ChEBI" id="CHEBI:597326"/>
    </cofactor>
</comment>
<dbReference type="PROSITE" id="PS00096">
    <property type="entry name" value="SHMT"/>
    <property type="match status" value="1"/>
</dbReference>
<dbReference type="EMBL" id="OBMT01000003">
    <property type="protein sequence ID" value="SOC01793.1"/>
    <property type="molecule type" value="Genomic_DNA"/>
</dbReference>
<dbReference type="InterPro" id="IPR001085">
    <property type="entry name" value="Ser_HO-MeTrfase"/>
</dbReference>
<dbReference type="Proteomes" id="UP000219111">
    <property type="component" value="Unassembled WGS sequence"/>
</dbReference>
<comment type="caution">
    <text evidence="11">Lacks conserved residue(s) required for the propagation of feature annotation.</text>
</comment>
<gene>
    <name evidence="11" type="primary">glyA</name>
    <name evidence="14" type="ORF">SAMN05877831_1034</name>
</gene>
<dbReference type="GO" id="GO:0030170">
    <property type="term" value="F:pyridoxal phosphate binding"/>
    <property type="evidence" value="ECO:0007669"/>
    <property type="project" value="UniProtKB-UniRule"/>
</dbReference>
<comment type="similarity">
    <text evidence="3 11">Belongs to the SHMT family.</text>
</comment>
<dbReference type="Gene3D" id="3.40.640.10">
    <property type="entry name" value="Type I PLP-dependent aspartate aminotransferase-like (Major domain)"/>
    <property type="match status" value="1"/>
</dbReference>
<comment type="subunit">
    <text evidence="4 11">Homodimer.</text>
</comment>
<evidence type="ECO:0000256" key="5">
    <source>
        <dbReference type="ARBA" id="ARBA00022490"/>
    </source>
</evidence>
<dbReference type="Pfam" id="PF00464">
    <property type="entry name" value="SHMT"/>
    <property type="match status" value="1"/>
</dbReference>